<feature type="compositionally biased region" description="Acidic residues" evidence="2">
    <location>
        <begin position="101"/>
        <end position="116"/>
    </location>
</feature>
<feature type="chain" id="PRO_5008521587" evidence="3">
    <location>
        <begin position="21"/>
        <end position="1588"/>
    </location>
</feature>
<feature type="region of interest" description="Disordered" evidence="2">
    <location>
        <begin position="369"/>
        <end position="496"/>
    </location>
</feature>
<evidence type="ECO:0000313" key="6">
    <source>
        <dbReference type="Proteomes" id="UP000092716"/>
    </source>
</evidence>
<dbReference type="OrthoDB" id="387367at2759"/>
<feature type="compositionally biased region" description="Low complexity" evidence="2">
    <location>
        <begin position="486"/>
        <end position="496"/>
    </location>
</feature>
<dbReference type="RefSeq" id="XP_019916797.1">
    <property type="nucleotide sequence ID" value="XM_020061028.1"/>
</dbReference>
<feature type="compositionally biased region" description="Basic and acidic residues" evidence="2">
    <location>
        <begin position="33"/>
        <end position="49"/>
    </location>
</feature>
<dbReference type="KEGG" id="pcot:PCOAH_00042440"/>
<feature type="compositionally biased region" description="Acidic residues" evidence="2">
    <location>
        <begin position="711"/>
        <end position="721"/>
    </location>
</feature>
<feature type="compositionally biased region" description="Acidic residues" evidence="2">
    <location>
        <begin position="1369"/>
        <end position="1382"/>
    </location>
</feature>
<evidence type="ECO:0000256" key="3">
    <source>
        <dbReference type="SAM" id="SignalP"/>
    </source>
</evidence>
<sequence length="1588" mass="175576">MNGKIFLLAIFFLTLHVVASYDGTDTTGTNYKPKNEKSKKTGKNNKTDSEELFTGQNIIQYFKNILNDVNNDSTEDSNVSENGKLTGQLSEEDPTTNGGTNEEDGDDEENAPEEDATQSGEQSGAPQGGQNEGEVQSPPPAQREKFSGSSLDYADELYEEILSSLSKKDGEEGTNYDDKYNDFKKEYDMFISLSKDEYEIIGKLIDAFSMYNDGINEDADSVYEAIKKSFTDPKFKQEFKDFMNGIYSYAERKHHIRGAQTEQAKTYLMLFQNVYNQKKKNNLEQDAIHILMKKLESLYKLSATNNSEVFTKEIETLKKQIDQLQQQGGVIEGESLGHLLENEAANESNTTIFGVDEDDLDNYDVDFTGQSKGKIKGQSSKYQKKVTGNDETSEGAPGVGGAAAAADNGPVGASTANSVSQGAESSGNPSGVAGAPSGSGTPETLSEPSEITSTGGSQQSDAVEPSTGDNVAANANAAHPPPQVPSPSASAPAGQAAQGLVPEVKYLDKLYDEVLNTENANNGIHVHPYHSKYNDFRKNYEFTMNEQEYQIMKKLFDVFFKKEEGSNSVCPIAFFKKVLDDLSLQKQFDNFQKGLYGFTKRHNYLRGEKTTNGQLYDELIKNIINLLNTIEMNLFLLAQHPTWGADAPDGVTNIFNADHNLLNSLKEKLHNLNEIMQDGVSGYSHEVDEPEKQEEENVEVEEHQHGNTLEDPTEENEGNENDLQESIHLNEDADFIGQWINFVAEDEDDPDDHDDDMDSEEDTEGEQDADAPSSSDIEQNGAPVFPAEQSTPLSNPSDSSVQIGQQHVQASEDNPSGQENQETREQQVAEPEEGSLEGGPGTSPGTESESQADSLPPNVERSDAQLPEQEAQSGEALNEQQSDAPADAAAGPTEEPSTAIAVQTTTEGEGTAESNDVNITFLDKLYDDIINTSDSKNEIHNTPYHTKYNAIRNKYELSMNPVEYQIVKNLFEVGFNKEGESSADTSFIDIFKKVLDDEKFQDEFDNFVQGLYGFAKRHNYLEATNIIYQNDDCAHKIRFDSLGEYKQLNMQNEEEYLPAGFHFDLIAADQGNLINSKTEFFGQGKIKLKGNVDGEEAPRNIKSGQAVGKMISKASKYNAMRKKYKFSIMSVEYRIVKNLFHVCFEKEGEQSSASCLDIPQMGPFRYAPKLFGGRSTPLLDGQQISTHFNDTCAIQRGYEYKEALMDYSVASFFSSFPRRLSLHRYYLTTMKSGFVLVSCLLLLCTGPILGEENKKEKKSTHKEDADNSMNDELKALKGKLENLKEQIHDEKLPKKITEDQILMLKKKLEEFKNLKSAQDAKMAARWGQTSQEDKDELDLSDKEFAWQSVNANEDPVMVPRSGVSVEGTTEGDDGEGEAESSDSVDAAPNVSQEVSPQPSSPGAPGPSSEPAPEAPVGSDNPAQPTNPAGSVGSAGLAESAGSVGSAAPNQKVNSPAKLHHLDLLYDELLAGDNQKNMMDEGQYHSKYNNFRKKYDQLILNQTEYDVSLKLLDKMLSSGKVGEEKINALIETFKKAMDDEEYGEKFKNLISGVYGFAKRNNFLDGSKMNDENYNKLFDYIGSLMNTLLL</sequence>
<reference evidence="6" key="1">
    <citation type="submission" date="2016-06" db="EMBL/GenBank/DDBJ databases">
        <title>First high quality genome sequence of Plasmodium coatneyi using continuous long reads from single molecule, real-time sequencing.</title>
        <authorList>
            <person name="Chien J.-T."/>
            <person name="Pakala S.B."/>
            <person name="Geraldo J.A."/>
            <person name="Lapp S.A."/>
            <person name="Barnwell J.W."/>
            <person name="Kissinger J.C."/>
            <person name="Galinski M.R."/>
            <person name="Humphrey J.C."/>
        </authorList>
    </citation>
    <scope>NUCLEOTIDE SEQUENCE [LARGE SCALE GENOMIC DNA]</scope>
    <source>
        <strain evidence="6">Hackeri</strain>
    </source>
</reference>
<feature type="coiled-coil region" evidence="1">
    <location>
        <begin position="1266"/>
        <end position="1314"/>
    </location>
</feature>
<feature type="compositionally biased region" description="Polar residues" evidence="2">
    <location>
        <begin position="441"/>
        <end position="461"/>
    </location>
</feature>
<feature type="region of interest" description="Disordered" evidence="2">
    <location>
        <begin position="684"/>
        <end position="721"/>
    </location>
</feature>
<dbReference type="Proteomes" id="UP000092716">
    <property type="component" value="Chromosome 12"/>
</dbReference>
<feature type="coiled-coil region" evidence="1">
    <location>
        <begin position="307"/>
        <end position="334"/>
    </location>
</feature>
<dbReference type="EMBL" id="CP016250">
    <property type="protein sequence ID" value="ANQ10102.1"/>
    <property type="molecule type" value="Genomic_DNA"/>
</dbReference>
<feature type="signal peptide" evidence="3">
    <location>
        <begin position="1"/>
        <end position="20"/>
    </location>
</feature>
<proteinExistence type="predicted"/>
<dbReference type="Pfam" id="PF12948">
    <property type="entry name" value="MSP7_C"/>
    <property type="match status" value="4"/>
</dbReference>
<feature type="domain" description="Merozoite surface protein C-terminal" evidence="4">
    <location>
        <begin position="152"/>
        <end position="276"/>
    </location>
</feature>
<protein>
    <submittedName>
        <fullName evidence="5">Merozoite surface protein 7</fullName>
    </submittedName>
</protein>
<keyword evidence="3" id="KW-0732">Signal</keyword>
<feature type="compositionally biased region" description="Acidic residues" evidence="2">
    <location>
        <begin position="745"/>
        <end position="769"/>
    </location>
</feature>
<gene>
    <name evidence="5" type="ORF">PCOAH_00042440</name>
</gene>
<feature type="compositionally biased region" description="Low complexity" evidence="2">
    <location>
        <begin position="425"/>
        <end position="440"/>
    </location>
</feature>
<feature type="domain" description="Merozoite surface protein C-terminal" evidence="4">
    <location>
        <begin position="920"/>
        <end position="1026"/>
    </location>
</feature>
<evidence type="ECO:0000259" key="4">
    <source>
        <dbReference type="Pfam" id="PF12948"/>
    </source>
</evidence>
<dbReference type="GeneID" id="30910975"/>
<evidence type="ECO:0000256" key="1">
    <source>
        <dbReference type="SAM" id="Coils"/>
    </source>
</evidence>
<dbReference type="InterPro" id="IPR024781">
    <property type="entry name" value="MSP_C"/>
</dbReference>
<feature type="region of interest" description="Disordered" evidence="2">
    <location>
        <begin position="1348"/>
        <end position="1452"/>
    </location>
</feature>
<organism evidence="5 6">
    <name type="scientific">Plasmodium coatneyi</name>
    <dbReference type="NCBI Taxonomy" id="208452"/>
    <lineage>
        <taxon>Eukaryota</taxon>
        <taxon>Sar</taxon>
        <taxon>Alveolata</taxon>
        <taxon>Apicomplexa</taxon>
        <taxon>Aconoidasida</taxon>
        <taxon>Haemosporida</taxon>
        <taxon>Plasmodiidae</taxon>
        <taxon>Plasmodium</taxon>
    </lineage>
</organism>
<feature type="region of interest" description="Disordered" evidence="2">
    <location>
        <begin position="22"/>
        <end position="51"/>
    </location>
</feature>
<feature type="compositionally biased region" description="Acidic residues" evidence="2">
    <location>
        <begin position="688"/>
        <end position="699"/>
    </location>
</feature>
<dbReference type="VEuPathDB" id="PlasmoDB:PCOAH_00042440"/>
<evidence type="ECO:0000313" key="5">
    <source>
        <dbReference type="EMBL" id="ANQ10102.1"/>
    </source>
</evidence>
<feature type="domain" description="Merozoite surface protein C-terminal" evidence="4">
    <location>
        <begin position="504"/>
        <end position="625"/>
    </location>
</feature>
<keyword evidence="5" id="KW-0477">Merozoite</keyword>
<feature type="region of interest" description="Disordered" evidence="2">
    <location>
        <begin position="745"/>
        <end position="896"/>
    </location>
</feature>
<feature type="compositionally biased region" description="Pro residues" evidence="2">
    <location>
        <begin position="1398"/>
        <end position="1413"/>
    </location>
</feature>
<feature type="compositionally biased region" description="Low complexity" evidence="2">
    <location>
        <begin position="369"/>
        <end position="381"/>
    </location>
</feature>
<feature type="compositionally biased region" description="Low complexity" evidence="2">
    <location>
        <begin position="1383"/>
        <end position="1397"/>
    </location>
</feature>
<feature type="domain" description="Merozoite surface protein C-terminal" evidence="4">
    <location>
        <begin position="1459"/>
        <end position="1579"/>
    </location>
</feature>
<feature type="compositionally biased region" description="Polar residues" evidence="2">
    <location>
        <begin position="72"/>
        <end position="89"/>
    </location>
</feature>
<keyword evidence="6" id="KW-1185">Reference proteome</keyword>
<feature type="compositionally biased region" description="Polar residues" evidence="2">
    <location>
        <begin position="414"/>
        <end position="424"/>
    </location>
</feature>
<feature type="compositionally biased region" description="Polar residues" evidence="2">
    <location>
        <begin position="788"/>
        <end position="820"/>
    </location>
</feature>
<feature type="region of interest" description="Disordered" evidence="2">
    <location>
        <begin position="72"/>
        <end position="148"/>
    </location>
</feature>
<keyword evidence="1" id="KW-0175">Coiled coil</keyword>
<name>A0A1B1E4Z6_9APIC</name>
<feature type="compositionally biased region" description="Low complexity" evidence="2">
    <location>
        <begin position="402"/>
        <end position="413"/>
    </location>
</feature>
<evidence type="ECO:0000256" key="2">
    <source>
        <dbReference type="SAM" id="MobiDB-lite"/>
    </source>
</evidence>
<feature type="compositionally biased region" description="Polar residues" evidence="2">
    <location>
        <begin position="23"/>
        <end position="32"/>
    </location>
</feature>
<accession>A0A1B1E4Z6</accession>